<evidence type="ECO:0000313" key="3">
    <source>
        <dbReference type="EMBL" id="KZD05849.1"/>
    </source>
</evidence>
<feature type="domain" description="Flagellar basal-body/hook protein C-terminal" evidence="2">
    <location>
        <begin position="128"/>
        <end position="165"/>
    </location>
</feature>
<dbReference type="RefSeq" id="WP_067557944.1">
    <property type="nucleotide sequence ID" value="NZ_LPXN01000127.1"/>
</dbReference>
<protein>
    <recommendedName>
        <fullName evidence="2">Flagellar basal-body/hook protein C-terminal domain-containing protein</fullName>
    </recommendedName>
</protein>
<comment type="caution">
    <text evidence="3">The sequence shown here is derived from an EMBL/GenBank/DDBJ whole genome shotgun (WGS) entry which is preliminary data.</text>
</comment>
<reference evidence="3 4" key="1">
    <citation type="submission" date="2015-12" db="EMBL/GenBank/DDBJ databases">
        <title>Genome sequence of Oceanibaculum pacificum MCCC 1A02656.</title>
        <authorList>
            <person name="Lu L."/>
            <person name="Lai Q."/>
            <person name="Shao Z."/>
            <person name="Qian P."/>
        </authorList>
    </citation>
    <scope>NUCLEOTIDE SEQUENCE [LARGE SCALE GENOMIC DNA]</scope>
    <source>
        <strain evidence="3 4">MCCC 1A02656</strain>
    </source>
</reference>
<evidence type="ECO:0000313" key="4">
    <source>
        <dbReference type="Proteomes" id="UP000076400"/>
    </source>
</evidence>
<gene>
    <name evidence="3" type="ORF">AUP43_02760</name>
</gene>
<dbReference type="Proteomes" id="UP000076400">
    <property type="component" value="Unassembled WGS sequence"/>
</dbReference>
<dbReference type="STRING" id="580166.AUP43_02760"/>
<dbReference type="InterPro" id="IPR010930">
    <property type="entry name" value="Flg_bb/hook_C_dom"/>
</dbReference>
<proteinExistence type="inferred from homology"/>
<evidence type="ECO:0000259" key="2">
    <source>
        <dbReference type="Pfam" id="PF06429"/>
    </source>
</evidence>
<dbReference type="EMBL" id="LPXN01000127">
    <property type="protein sequence ID" value="KZD05849.1"/>
    <property type="molecule type" value="Genomic_DNA"/>
</dbReference>
<keyword evidence="4" id="KW-1185">Reference proteome</keyword>
<dbReference type="AlphaFoldDB" id="A0A154VXB7"/>
<organism evidence="3 4">
    <name type="scientific">Oceanibaculum pacificum</name>
    <dbReference type="NCBI Taxonomy" id="580166"/>
    <lineage>
        <taxon>Bacteria</taxon>
        <taxon>Pseudomonadati</taxon>
        <taxon>Pseudomonadota</taxon>
        <taxon>Alphaproteobacteria</taxon>
        <taxon>Rhodospirillales</taxon>
        <taxon>Oceanibaculaceae</taxon>
        <taxon>Oceanibaculum</taxon>
    </lineage>
</organism>
<sequence length="168" mass="17773">MAIDGISNGISGAIAASNRFAVSANNTANIVSRGIDPREQQAVRDDPAGQREVQGFQPQQAIDQNVASGGVRSTTRPIEPASIPVLQEDTARIQQDRAAQIENGTLQGNPGEAGLASNPVGQDVSFLPNVDPANEAVQQIVSQRQYEANLRTVQAGFQLTRSLLDIDS</sequence>
<name>A0A154VXB7_9PROT</name>
<accession>A0A154VXB7</accession>
<dbReference type="Pfam" id="PF06429">
    <property type="entry name" value="Flg_bbr_C"/>
    <property type="match status" value="1"/>
</dbReference>
<dbReference type="OrthoDB" id="9793434at2"/>
<comment type="similarity">
    <text evidence="1">Belongs to the flagella basal body rod proteins family.</text>
</comment>
<evidence type="ECO:0000256" key="1">
    <source>
        <dbReference type="ARBA" id="ARBA00009677"/>
    </source>
</evidence>